<dbReference type="HOGENOM" id="CLU_3277934_0_0_11"/>
<dbReference type="AlphaFoldDB" id="D6YB24"/>
<sequence length="41" mass="4271">MSDFVAAVLAKAALMLLEALILRLVQALITSGLRIQFGAAA</sequence>
<dbReference type="KEGG" id="tbi:Tbis_1671"/>
<gene>
    <name evidence="1" type="ordered locus">Tbis_1671</name>
</gene>
<name>D6YB24_THEBD</name>
<protein>
    <submittedName>
        <fullName evidence="1">Uncharacterized protein</fullName>
    </submittedName>
</protein>
<proteinExistence type="predicted"/>
<accession>D6YB24</accession>
<reference evidence="1 2" key="1">
    <citation type="submission" date="2010-01" db="EMBL/GenBank/DDBJ databases">
        <title>The complete genome of Thermobispora bispora DSM 43833.</title>
        <authorList>
            <consortium name="US DOE Joint Genome Institute (JGI-PGF)"/>
            <person name="Lucas S."/>
            <person name="Copeland A."/>
            <person name="Lapidus A."/>
            <person name="Glavina del Rio T."/>
            <person name="Dalin E."/>
            <person name="Tice H."/>
            <person name="Bruce D."/>
            <person name="Goodwin L."/>
            <person name="Pitluck S."/>
            <person name="Kyrpides N."/>
            <person name="Mavromatis K."/>
            <person name="Ivanova N."/>
            <person name="Mikhailova N."/>
            <person name="Chertkov O."/>
            <person name="Brettin T."/>
            <person name="Detter J.C."/>
            <person name="Han C."/>
            <person name="Larimer F."/>
            <person name="Land M."/>
            <person name="Hauser L."/>
            <person name="Markowitz V."/>
            <person name="Cheng J.-F."/>
            <person name="Hugenholtz P."/>
            <person name="Woyke T."/>
            <person name="Wu D."/>
            <person name="Jando M."/>
            <person name="Schneider S."/>
            <person name="Klenk H.-P."/>
            <person name="Eisen J.A."/>
        </authorList>
    </citation>
    <scope>NUCLEOTIDE SEQUENCE [LARGE SCALE GENOMIC DNA]</scope>
    <source>
        <strain evidence="2">ATCC 19993 / DSM 43833 / CBS 139.67 / JCM 10125 / KCTC 9307 / NBRC 14880 / R51</strain>
    </source>
</reference>
<dbReference type="EMBL" id="CP001874">
    <property type="protein sequence ID" value="ADG88384.1"/>
    <property type="molecule type" value="Genomic_DNA"/>
</dbReference>
<dbReference type="STRING" id="469371.Tbis_1671"/>
<evidence type="ECO:0000313" key="2">
    <source>
        <dbReference type="Proteomes" id="UP000006640"/>
    </source>
</evidence>
<dbReference type="RefSeq" id="WP_013131917.1">
    <property type="nucleotide sequence ID" value="NC_014165.1"/>
</dbReference>
<keyword evidence="2" id="KW-1185">Reference proteome</keyword>
<organism evidence="1 2">
    <name type="scientific">Thermobispora bispora (strain ATCC 19993 / DSM 43833 / CBS 139.67 / JCM 10125 / KCTC 9307 / NBRC 14880 / R51)</name>
    <dbReference type="NCBI Taxonomy" id="469371"/>
    <lineage>
        <taxon>Bacteria</taxon>
        <taxon>Bacillati</taxon>
        <taxon>Actinomycetota</taxon>
        <taxon>Actinomycetes</taxon>
        <taxon>Streptosporangiales</taxon>
        <taxon>Streptosporangiaceae</taxon>
        <taxon>Thermobispora</taxon>
    </lineage>
</organism>
<evidence type="ECO:0000313" key="1">
    <source>
        <dbReference type="EMBL" id="ADG88384.1"/>
    </source>
</evidence>
<dbReference type="Proteomes" id="UP000006640">
    <property type="component" value="Chromosome"/>
</dbReference>